<evidence type="ECO:0000256" key="2">
    <source>
        <dbReference type="ARBA" id="ARBA00022737"/>
    </source>
</evidence>
<accession>A0A6A6TG36</accession>
<dbReference type="Gene3D" id="3.30.160.60">
    <property type="entry name" value="Classic Zinc Finger"/>
    <property type="match status" value="2"/>
</dbReference>
<dbReference type="InterPro" id="IPR056884">
    <property type="entry name" value="NPHP3-like_N"/>
</dbReference>
<dbReference type="Pfam" id="PF24883">
    <property type="entry name" value="NPHP3_N"/>
    <property type="match status" value="1"/>
</dbReference>
<dbReference type="AlphaFoldDB" id="A0A6A6TG36"/>
<evidence type="ECO:0000256" key="5">
    <source>
        <dbReference type="PROSITE-ProRule" id="PRU00042"/>
    </source>
</evidence>
<keyword evidence="3 5" id="KW-0863">Zinc-finger</keyword>
<keyword evidence="2" id="KW-0677">Repeat</keyword>
<keyword evidence="4" id="KW-0862">Zinc</keyword>
<evidence type="ECO:0000256" key="3">
    <source>
        <dbReference type="ARBA" id="ARBA00022771"/>
    </source>
</evidence>
<evidence type="ECO:0000256" key="1">
    <source>
        <dbReference type="ARBA" id="ARBA00022723"/>
    </source>
</evidence>
<dbReference type="PANTHER" id="PTHR10039">
    <property type="entry name" value="AMELOGENIN"/>
    <property type="match status" value="1"/>
</dbReference>
<dbReference type="SUPFAM" id="SSF57667">
    <property type="entry name" value="beta-beta-alpha zinc fingers"/>
    <property type="match status" value="1"/>
</dbReference>
<dbReference type="Pfam" id="PF24809">
    <property type="entry name" value="DUF7708"/>
    <property type="match status" value="1"/>
</dbReference>
<reference evidence="8" key="1">
    <citation type="journal article" date="2020" name="Stud. Mycol.">
        <title>101 Dothideomycetes genomes: a test case for predicting lifestyles and emergence of pathogens.</title>
        <authorList>
            <person name="Haridas S."/>
            <person name="Albert R."/>
            <person name="Binder M."/>
            <person name="Bloem J."/>
            <person name="Labutti K."/>
            <person name="Salamov A."/>
            <person name="Andreopoulos B."/>
            <person name="Baker S."/>
            <person name="Barry K."/>
            <person name="Bills G."/>
            <person name="Bluhm B."/>
            <person name="Cannon C."/>
            <person name="Castanera R."/>
            <person name="Culley D."/>
            <person name="Daum C."/>
            <person name="Ezra D."/>
            <person name="Gonzalez J."/>
            <person name="Henrissat B."/>
            <person name="Kuo A."/>
            <person name="Liang C."/>
            <person name="Lipzen A."/>
            <person name="Lutzoni F."/>
            <person name="Magnuson J."/>
            <person name="Mondo S."/>
            <person name="Nolan M."/>
            <person name="Ohm R."/>
            <person name="Pangilinan J."/>
            <person name="Park H.-J."/>
            <person name="Ramirez L."/>
            <person name="Alfaro M."/>
            <person name="Sun H."/>
            <person name="Tritt A."/>
            <person name="Yoshinaga Y."/>
            <person name="Zwiers L.-H."/>
            <person name="Turgeon B."/>
            <person name="Goodwin S."/>
            <person name="Spatafora J."/>
            <person name="Crous P."/>
            <person name="Grigoriev I."/>
        </authorList>
    </citation>
    <scope>NUCLEOTIDE SEQUENCE</scope>
    <source>
        <strain evidence="8">CBS 122681</strain>
    </source>
</reference>
<organism evidence="8 9">
    <name type="scientific">Lophiostoma macrostomum CBS 122681</name>
    <dbReference type="NCBI Taxonomy" id="1314788"/>
    <lineage>
        <taxon>Eukaryota</taxon>
        <taxon>Fungi</taxon>
        <taxon>Dikarya</taxon>
        <taxon>Ascomycota</taxon>
        <taxon>Pezizomycotina</taxon>
        <taxon>Dothideomycetes</taxon>
        <taxon>Pleosporomycetidae</taxon>
        <taxon>Pleosporales</taxon>
        <taxon>Lophiostomataceae</taxon>
        <taxon>Lophiostoma</taxon>
    </lineage>
</organism>
<dbReference type="Gene3D" id="3.40.50.300">
    <property type="entry name" value="P-loop containing nucleotide triphosphate hydrolases"/>
    <property type="match status" value="1"/>
</dbReference>
<dbReference type="PROSITE" id="PS50157">
    <property type="entry name" value="ZINC_FINGER_C2H2_2"/>
    <property type="match status" value="2"/>
</dbReference>
<keyword evidence="1" id="KW-0479">Metal-binding</keyword>
<dbReference type="Proteomes" id="UP000799324">
    <property type="component" value="Unassembled WGS sequence"/>
</dbReference>
<dbReference type="InterPro" id="IPR054471">
    <property type="entry name" value="GPIID_WHD"/>
</dbReference>
<evidence type="ECO:0000313" key="8">
    <source>
        <dbReference type="EMBL" id="KAF2658989.1"/>
    </source>
</evidence>
<dbReference type="GO" id="GO:0032502">
    <property type="term" value="P:developmental process"/>
    <property type="evidence" value="ECO:0007669"/>
    <property type="project" value="UniProtKB-ARBA"/>
</dbReference>
<proteinExistence type="predicted"/>
<gene>
    <name evidence="8" type="ORF">K491DRAFT_592024</name>
</gene>
<dbReference type="InterPro" id="IPR027417">
    <property type="entry name" value="P-loop_NTPase"/>
</dbReference>
<evidence type="ECO:0000259" key="7">
    <source>
        <dbReference type="PROSITE" id="PS50157"/>
    </source>
</evidence>
<sequence>MAKYTRTPTEKGTLASNESTIFEGQTNARTQQRTAVVPSSGGEHTILPLASPFRIALTNFRNRLSGTQLQEFQAASYDQLCQDIVRLQHQQETEKKMRNMSRLSSFLEAMNQFSKVIEVYLNVSDAVAFVWGPIKFLLMTASAHLDAWDKLLDAYDQIGENLPLLSEYESIFRNDPHMLQALVLMYTDILDFHQRAMRFFIGKRWNKIFRALWNDFETRFGGILRSLRRHKELIESRANLIHYRRYQEDIAELKHSLDHSRQQGEIADSKHSLEEERNNKARAVKEWLATGSQSKLDHEKHMEVRQNYQTTGLWILKHEYIIDWMDADVPVTPLVWMNGIPGAGKTILASIIIEECKRRTEYLTSYFYCNYDGPGSNNMVGVMRGILEQLVDQYPDLMPYCHNRKATSGEPALSSANTAKKILEDFCITIPKQFIIIDGLDECEIAERKQIMEFLISMITLCDNDEPGKLRVLVVSQDYGDIKKTLHSTVNTRIVPRIIPLTSSDNETDIRIFVNDWAGRIKAKHDLDDDQTEYLKHLTVRRAQGMFLYANLVLPNLYKQPTRAQLVAEIQERRFPNGLEEAYERIISRIKQTTIREEWEKAKKLLGWMVCAKRQLTWKEIQIALSMDCVNQSIEYDDRRLRTHIYDICGSLVQVSGDRVSLVHSTAKLYITTCTKDIHAPSVECELAALCLQYLTFQCFDSDQDVDKRELRQLTLEGHLAFQDYAIAKWFHHINALVDAGNDLLNEGPNATADLAELSTALDDFTTRYQDEKWYDALVPDCEEKCKVFEGYMFYDHLVAVTSHIYTFQKKGFDARHVVSIKSLSTALERNRKLLETLPDKLSNPDLATFQQFYDTERRYKCPKITCMYFSEGFRDAKSRKKHVNIHDRPFQCEVPECLATECGFANSKDLEKHTRAFHPEKSDLAESFKPASAPRAKTNWACSICGKTFTRNFHRLDHEKSHRGERPHECPECGKAFTRLNDCKRHQKLHDRR</sequence>
<feature type="domain" description="C2H2-type" evidence="7">
    <location>
        <begin position="969"/>
        <end position="994"/>
    </location>
</feature>
<dbReference type="InterPro" id="IPR056125">
    <property type="entry name" value="DUF7708"/>
</dbReference>
<dbReference type="InterPro" id="IPR036236">
    <property type="entry name" value="Znf_C2H2_sf"/>
</dbReference>
<evidence type="ECO:0000256" key="4">
    <source>
        <dbReference type="ARBA" id="ARBA00022833"/>
    </source>
</evidence>
<keyword evidence="9" id="KW-1185">Reference proteome</keyword>
<dbReference type="InterPro" id="IPR013087">
    <property type="entry name" value="Znf_C2H2_type"/>
</dbReference>
<dbReference type="Pfam" id="PF22939">
    <property type="entry name" value="WHD_GPIID"/>
    <property type="match status" value="1"/>
</dbReference>
<dbReference type="OrthoDB" id="21416at2759"/>
<name>A0A6A6TG36_9PLEO</name>
<dbReference type="EMBL" id="MU004310">
    <property type="protein sequence ID" value="KAF2658989.1"/>
    <property type="molecule type" value="Genomic_DNA"/>
</dbReference>
<feature type="coiled-coil region" evidence="6">
    <location>
        <begin position="243"/>
        <end position="286"/>
    </location>
</feature>
<evidence type="ECO:0000313" key="9">
    <source>
        <dbReference type="Proteomes" id="UP000799324"/>
    </source>
</evidence>
<protein>
    <submittedName>
        <fullName evidence="8">C2H2 domain-containing protein</fullName>
    </submittedName>
</protein>
<dbReference type="Pfam" id="PF00096">
    <property type="entry name" value="zf-C2H2"/>
    <property type="match status" value="1"/>
</dbReference>
<evidence type="ECO:0000256" key="6">
    <source>
        <dbReference type="SAM" id="Coils"/>
    </source>
</evidence>
<dbReference type="SMART" id="SM00355">
    <property type="entry name" value="ZnF_C2H2"/>
    <property type="match status" value="4"/>
</dbReference>
<dbReference type="SUPFAM" id="SSF52540">
    <property type="entry name" value="P-loop containing nucleoside triphosphate hydrolases"/>
    <property type="match status" value="1"/>
</dbReference>
<dbReference type="PANTHER" id="PTHR10039:SF14">
    <property type="entry name" value="NACHT DOMAIN-CONTAINING PROTEIN"/>
    <property type="match status" value="1"/>
</dbReference>
<dbReference type="GO" id="GO:0008270">
    <property type="term" value="F:zinc ion binding"/>
    <property type="evidence" value="ECO:0007669"/>
    <property type="project" value="UniProtKB-KW"/>
</dbReference>
<feature type="domain" description="C2H2-type" evidence="7">
    <location>
        <begin position="941"/>
        <end position="968"/>
    </location>
</feature>
<dbReference type="PROSITE" id="PS00028">
    <property type="entry name" value="ZINC_FINGER_C2H2_1"/>
    <property type="match status" value="2"/>
</dbReference>
<keyword evidence="6" id="KW-0175">Coiled coil</keyword>
<dbReference type="FunFam" id="3.30.160.60:FF:000202">
    <property type="entry name" value="Zinc finger protein 574"/>
    <property type="match status" value="1"/>
</dbReference>